<keyword evidence="2" id="KW-0378">Hydrolase</keyword>
<organism evidence="7 8">
    <name type="scientific">Plasmodium vivax India VII</name>
    <dbReference type="NCBI Taxonomy" id="1077284"/>
    <lineage>
        <taxon>Eukaryota</taxon>
        <taxon>Sar</taxon>
        <taxon>Alveolata</taxon>
        <taxon>Apicomplexa</taxon>
        <taxon>Aconoidasida</taxon>
        <taxon>Haemosporida</taxon>
        <taxon>Plasmodiidae</taxon>
        <taxon>Plasmodium</taxon>
        <taxon>Plasmodium (Plasmodium)</taxon>
    </lineage>
</organism>
<dbReference type="GO" id="GO:0005524">
    <property type="term" value="F:ATP binding"/>
    <property type="evidence" value="ECO:0007669"/>
    <property type="project" value="UniProtKB-KW"/>
</dbReference>
<feature type="domain" description="Helicase ATP-binding" evidence="6">
    <location>
        <begin position="643"/>
        <end position="805"/>
    </location>
</feature>
<dbReference type="CDD" id="cd00085">
    <property type="entry name" value="HNHc"/>
    <property type="match status" value="1"/>
</dbReference>
<feature type="compositionally biased region" description="Basic and acidic residues" evidence="5">
    <location>
        <begin position="323"/>
        <end position="354"/>
    </location>
</feature>
<feature type="compositionally biased region" description="Basic residues" evidence="5">
    <location>
        <begin position="19"/>
        <end position="34"/>
    </location>
</feature>
<dbReference type="GO" id="GO:0031297">
    <property type="term" value="P:replication fork processing"/>
    <property type="evidence" value="ECO:0007669"/>
    <property type="project" value="TreeGrafter"/>
</dbReference>
<name>A0A0J9V0N8_PLAVI</name>
<evidence type="ECO:0000313" key="8">
    <source>
        <dbReference type="Proteomes" id="UP000053562"/>
    </source>
</evidence>
<dbReference type="GO" id="GO:0003676">
    <property type="term" value="F:nucleic acid binding"/>
    <property type="evidence" value="ECO:0007669"/>
    <property type="project" value="InterPro"/>
</dbReference>
<dbReference type="OrthoDB" id="2801544at2759"/>
<dbReference type="Pfam" id="PF01844">
    <property type="entry name" value="HNH"/>
    <property type="match status" value="1"/>
</dbReference>
<feature type="region of interest" description="Disordered" evidence="5">
    <location>
        <begin position="73"/>
        <end position="113"/>
    </location>
</feature>
<evidence type="ECO:0000256" key="1">
    <source>
        <dbReference type="ARBA" id="ARBA00022741"/>
    </source>
</evidence>
<dbReference type="GO" id="GO:0008270">
    <property type="term" value="F:zinc ion binding"/>
    <property type="evidence" value="ECO:0007669"/>
    <property type="project" value="InterPro"/>
</dbReference>
<gene>
    <name evidence="7" type="ORF">PVIIG_04084</name>
</gene>
<dbReference type="PANTHER" id="PTHR45766">
    <property type="entry name" value="DNA ANNEALING HELICASE AND ENDONUCLEASE ZRANB3 FAMILY MEMBER"/>
    <property type="match status" value="1"/>
</dbReference>
<keyword evidence="1" id="KW-0547">Nucleotide-binding</keyword>
<dbReference type="Gene3D" id="3.40.50.300">
    <property type="entry name" value="P-loop containing nucleotide triphosphate hydrolases"/>
    <property type="match status" value="1"/>
</dbReference>
<evidence type="ECO:0000259" key="6">
    <source>
        <dbReference type="PROSITE" id="PS51192"/>
    </source>
</evidence>
<dbReference type="Pfam" id="PF00271">
    <property type="entry name" value="Helicase_C"/>
    <property type="match status" value="1"/>
</dbReference>
<feature type="region of interest" description="Disordered" evidence="5">
    <location>
        <begin position="890"/>
        <end position="920"/>
    </location>
</feature>
<dbReference type="GO" id="GO:0016787">
    <property type="term" value="F:hydrolase activity"/>
    <property type="evidence" value="ECO:0007669"/>
    <property type="project" value="UniProtKB-KW"/>
</dbReference>
<dbReference type="GO" id="GO:0043596">
    <property type="term" value="C:nuclear replication fork"/>
    <property type="evidence" value="ECO:0007669"/>
    <property type="project" value="TreeGrafter"/>
</dbReference>
<dbReference type="InterPro" id="IPR000330">
    <property type="entry name" value="SNF2_N"/>
</dbReference>
<accession>A0A0J9V0N8</accession>
<dbReference type="InterPro" id="IPR002711">
    <property type="entry name" value="HNH"/>
</dbReference>
<dbReference type="SUPFAM" id="SSF52540">
    <property type="entry name" value="P-loop containing nucleoside triphosphate hydrolases"/>
    <property type="match status" value="2"/>
</dbReference>
<dbReference type="PROSITE" id="PS51192">
    <property type="entry name" value="HELICASE_ATP_BIND_1"/>
    <property type="match status" value="1"/>
</dbReference>
<evidence type="ECO:0000256" key="5">
    <source>
        <dbReference type="SAM" id="MobiDB-lite"/>
    </source>
</evidence>
<feature type="region of interest" description="Disordered" evidence="5">
    <location>
        <begin position="1128"/>
        <end position="1181"/>
    </location>
</feature>
<proteinExistence type="predicted"/>
<dbReference type="GO" id="GO:0004520">
    <property type="term" value="F:DNA endonuclease activity"/>
    <property type="evidence" value="ECO:0007669"/>
    <property type="project" value="TreeGrafter"/>
</dbReference>
<dbReference type="Proteomes" id="UP000053562">
    <property type="component" value="Unassembled WGS sequence"/>
</dbReference>
<dbReference type="Pfam" id="PF00176">
    <property type="entry name" value="SNF2-rel_dom"/>
    <property type="match status" value="1"/>
</dbReference>
<dbReference type="CDD" id="cd18793">
    <property type="entry name" value="SF2_C_SNF"/>
    <property type="match status" value="1"/>
</dbReference>
<feature type="compositionally biased region" description="Polar residues" evidence="5">
    <location>
        <begin position="1158"/>
        <end position="1181"/>
    </location>
</feature>
<feature type="region of interest" description="Disordered" evidence="5">
    <location>
        <begin position="1"/>
        <end position="55"/>
    </location>
</feature>
<evidence type="ECO:0000256" key="4">
    <source>
        <dbReference type="ARBA" id="ARBA00022840"/>
    </source>
</evidence>
<dbReference type="InterPro" id="IPR049730">
    <property type="entry name" value="SNF2/RAD54-like_C"/>
</dbReference>
<dbReference type="EMBL" id="KQ234337">
    <property type="protein sequence ID" value="KMZ79408.1"/>
    <property type="molecule type" value="Genomic_DNA"/>
</dbReference>
<dbReference type="InterPro" id="IPR003615">
    <property type="entry name" value="HNH_nuc"/>
</dbReference>
<keyword evidence="3 7" id="KW-0347">Helicase</keyword>
<dbReference type="InterPro" id="IPR014001">
    <property type="entry name" value="Helicase_ATP-bd"/>
</dbReference>
<dbReference type="GO" id="GO:0006281">
    <property type="term" value="P:DNA repair"/>
    <property type="evidence" value="ECO:0007669"/>
    <property type="project" value="TreeGrafter"/>
</dbReference>
<dbReference type="InterPro" id="IPR038718">
    <property type="entry name" value="SNF2-like_sf"/>
</dbReference>
<protein>
    <submittedName>
        <fullName evidence="7">Helicase</fullName>
    </submittedName>
</protein>
<feature type="compositionally biased region" description="Low complexity" evidence="5">
    <location>
        <begin position="1129"/>
        <end position="1139"/>
    </location>
</feature>
<feature type="region of interest" description="Disordered" evidence="5">
    <location>
        <begin position="320"/>
        <end position="354"/>
    </location>
</feature>
<dbReference type="Gene3D" id="1.10.30.50">
    <property type="match status" value="1"/>
</dbReference>
<evidence type="ECO:0000313" key="7">
    <source>
        <dbReference type="EMBL" id="KMZ79408.1"/>
    </source>
</evidence>
<dbReference type="GO" id="GO:0004386">
    <property type="term" value="F:helicase activity"/>
    <property type="evidence" value="ECO:0007669"/>
    <property type="project" value="UniProtKB-KW"/>
</dbReference>
<evidence type="ECO:0000256" key="2">
    <source>
        <dbReference type="ARBA" id="ARBA00022801"/>
    </source>
</evidence>
<dbReference type="InterPro" id="IPR027417">
    <property type="entry name" value="P-loop_NTPase"/>
</dbReference>
<evidence type="ECO:0000256" key="3">
    <source>
        <dbReference type="ARBA" id="ARBA00022806"/>
    </source>
</evidence>
<reference evidence="7 8" key="1">
    <citation type="submission" date="2011-08" db="EMBL/GenBank/DDBJ databases">
        <title>The Genome Sequence of Plasmodium vivax India VII.</title>
        <authorList>
            <consortium name="The Broad Institute Genome Sequencing Platform"/>
            <consortium name="The Broad Institute Genome Sequencing Center for Infectious Disease"/>
            <person name="Neafsey D."/>
            <person name="Carlton J."/>
            <person name="Barnwell J."/>
            <person name="Collins W."/>
            <person name="Escalante A."/>
            <person name="Mullikin J."/>
            <person name="Saul A."/>
            <person name="Guigo R."/>
            <person name="Camara F."/>
            <person name="Young S.K."/>
            <person name="Zeng Q."/>
            <person name="Gargeya S."/>
            <person name="Fitzgerald M."/>
            <person name="Haas B."/>
            <person name="Abouelleil A."/>
            <person name="Alvarado L."/>
            <person name="Arachchi H.M."/>
            <person name="Berlin A."/>
            <person name="Brown A."/>
            <person name="Chapman S.B."/>
            <person name="Chen Z."/>
            <person name="Dunbar C."/>
            <person name="Freedman E."/>
            <person name="Gearin G."/>
            <person name="Gellesch M."/>
            <person name="Goldberg J."/>
            <person name="Griggs A."/>
            <person name="Gujja S."/>
            <person name="Heiman D."/>
            <person name="Howarth C."/>
            <person name="Larson L."/>
            <person name="Lui A."/>
            <person name="MacDonald P.J.P."/>
            <person name="Montmayeur A."/>
            <person name="Murphy C."/>
            <person name="Neiman D."/>
            <person name="Pearson M."/>
            <person name="Priest M."/>
            <person name="Roberts A."/>
            <person name="Saif S."/>
            <person name="Shea T."/>
            <person name="Shenoy N."/>
            <person name="Sisk P."/>
            <person name="Stolte C."/>
            <person name="Sykes S."/>
            <person name="Wortman J."/>
            <person name="Nusbaum C."/>
            <person name="Birren B."/>
        </authorList>
    </citation>
    <scope>NUCLEOTIDE SEQUENCE [LARGE SCALE GENOMIC DNA]</scope>
    <source>
        <strain evidence="7 8">India VII</strain>
    </source>
</reference>
<sequence length="1522" mass="177051">MKRQPPRASPLAGGANRCPTKRRSKYFLKASRKTPRQESTPSQRTHAGGAGDYAIPVSTSLYNSTILRGKLAGRGATRGVVEEDEAGLSDDTPLERDQTRPQSGSPPPEGDTSLKLKFRRIISTYHTFTNLMRKLKLSNEQLGGHANCSTCSSGSIIVKEGMYGNYFECTQCHERISKRRVEDSLYNEREKLFLQNKKRISFEMETTHSYRIHQFGNTSFAKEFNQMVSDVIKEIITDLRELKRDRVQYRDIIKYIYRINTSGDWSEWSRWAEVTRFRSARKASQGESHSVFRPTWRCNFSLIRRRYAALLRKRGYAKVKPSGGKEKAEKGEEAEEVAGKEAQNEAEKEASKEASKEAAKEAAKLLFLCNSKFAKRVEKRRKKNSHSFETLIDRYTQWCINGRDFFDELKYLPLTWKPRRDYIQSGIFPFHLSKDMEEEASFGRLSVNNNNYLCGCVFDLCSYPLMLRYFIFRLYSHCFVYEIPSCVFHFFGHVYPRVRQETRVQKFFLKWRFSSVMRMACAKERHQSDGGPLHRADSPHPAETAKKVGAIESPVACPPEYSSQEDNRITRLYNLDELAKSSYLFSRAELRAHILRHHYAKGKQKVRREIWGEIKNSCLEEIKKRLPRRIQKVILPYQLQSVYFFKEKNGRILIGDEMGLGKTLQAICIFHFFRLYPTLIVTPSSLKLNWACEIEKFLPALDPSKVLVVGGSNDFPRGARLYRIIIVSFELYKKLAHLLNEINFKLVIVDESHFIRTVHYGKQSQLAKTIKGTLKKTKRVIFLSGTPSINRPINIYHQIKYLINSKRLFCKNKITFGEEFCKKYFCRGQKIFEENLRSWEFHLFLKKTVMIRRSISEVFTSNFPHLKRFFVYLPHGDYTMGSGNPVNSWSPPRCTPSGEENALQSVGRDSKEGTQSVAPDFTPPNRKTLSEFFQVKIKSKKVEEGLSKVIHSMKYMEEHFPGKKKIIFCYHLTVCKCIEEELLKMIKRKKQTEQVIIDYVVLKGSLSEKEKREKIQFFRMNDTCQYGIFTICAVSHGLDFTFCHLCFFLEFPVNFFHLQQCESRLFRKNQQFDTYVFYFLLKNGLGSDYKTWRRFTLCAHSTRSIVDGTEFVAKDLLYENVSGDVPLLSGQSGSRGSGEPSRRVYSPEEPNGHPPNELSGQPNNKLSGQLNNELKGQPQNVRTARKRKFLFQINTLTNRIHAYDQNKKTNFPVEHLANGVGDHKSGTLLKKCAAKFLQNYNKLSTNEKKLIEKKKCDMHISLLRHLRDGENETKPLKFERYIKNFAARDKTYVKTYLKNSFKGKLQVFYYQEYDEKRNAVKCLHCKSELPPCTSAIVGEYNVMKYLQDHSDSATIEKFHHEFETIKLQSCNVKNIFICDESNMFCEGKCRKFYFLKKSSNSIRRLIYERDKGVCNICKLDCTNLIRQIKNQKYFPINEKIDYFIKRYPLFIEDINHLTHILEKPMEGHIWNVDHILPVFRGGGEASFDNLQTLCTFCHKKKTKDDFKKRAERGNPVESAPPG</sequence>
<keyword evidence="4" id="KW-0067">ATP-binding</keyword>
<dbReference type="InterPro" id="IPR001650">
    <property type="entry name" value="Helicase_C-like"/>
</dbReference>
<dbReference type="PANTHER" id="PTHR45766:SF3">
    <property type="entry name" value="DNA ANNEALING HELICASE AND ENDONUCLEASE ZRANB3"/>
    <property type="match status" value="1"/>
</dbReference>
<dbReference type="SMART" id="SM00487">
    <property type="entry name" value="DEXDc"/>
    <property type="match status" value="1"/>
</dbReference>
<dbReference type="Gene3D" id="3.40.50.10810">
    <property type="entry name" value="Tandem AAA-ATPase domain"/>
    <property type="match status" value="1"/>
</dbReference>